<proteinExistence type="predicted"/>
<feature type="region of interest" description="Disordered" evidence="1">
    <location>
        <begin position="464"/>
        <end position="491"/>
    </location>
</feature>
<feature type="region of interest" description="Disordered" evidence="1">
    <location>
        <begin position="246"/>
        <end position="293"/>
    </location>
</feature>
<gene>
    <name evidence="2" type="ORF">AK812_SmicGene8031</name>
</gene>
<keyword evidence="3" id="KW-1185">Reference proteome</keyword>
<organism evidence="2 3">
    <name type="scientific">Symbiodinium microadriaticum</name>
    <name type="common">Dinoflagellate</name>
    <name type="synonym">Zooxanthella microadriatica</name>
    <dbReference type="NCBI Taxonomy" id="2951"/>
    <lineage>
        <taxon>Eukaryota</taxon>
        <taxon>Sar</taxon>
        <taxon>Alveolata</taxon>
        <taxon>Dinophyceae</taxon>
        <taxon>Suessiales</taxon>
        <taxon>Symbiodiniaceae</taxon>
        <taxon>Symbiodinium</taxon>
    </lineage>
</organism>
<dbReference type="AlphaFoldDB" id="A0A1Q9EM08"/>
<dbReference type="Proteomes" id="UP000186817">
    <property type="component" value="Unassembled WGS sequence"/>
</dbReference>
<dbReference type="OrthoDB" id="430643at2759"/>
<name>A0A1Q9EM08_SYMMI</name>
<feature type="compositionally biased region" description="Acidic residues" evidence="1">
    <location>
        <begin position="479"/>
        <end position="488"/>
    </location>
</feature>
<protein>
    <submittedName>
        <fullName evidence="2">Uncharacterized protein</fullName>
    </submittedName>
</protein>
<sequence length="1041" mass="114087">MHPVLNAGSRNSLVHLRCPSLERKKLRREANLAEATVSGRGRLQAQEKLRPSVVLLRHIVNRTNAAAFSAHQHSAAEAARRRAELPKARAEELRAALEKLETPGISAWCVALESPGQKWQSQEAWSPRSWQLWRGAWQQAKGDNKGKFQRAAPTFPAYDAGRGKNGPKGNMKGGWSYREGEAEDSGGLTQVLQTSLNTTRKAEQKVQHLAAALEQRQELWTSYEKDARSTRGAPLEYCASAARDPYMTSPSSTHAVPGHPSPSQHYKAPDGSRVSVKTRRPAPAPDLGGVPLGSKLDARRVAMAPFGVGPPLASGHGHTDAAVPEAAVTIQRIQGELSTQGSTPGLPLFSRVRRFEREWQLMPGQPKRFKRRRQLGRATGGVAAMTAPDSEWEWLGSPGGELFAVAVDLSRTSYDDAPLRIFIGDSGEQHRCRLIVLEGHMEGDDVTVEGHTVLTFIPAPRYAPAASEAGSGPPSPPSEPEEGPEDDPAGYREAGANFPIALFSLAEAINAIGIRGDFVEFKCSTSFCKNALEPPSPSAPSIFLAAQDGLEVQEVMPEPPAQRPGPDVVGVHQDNFAEEFPHNIVQCLVYTPCYVLDILSVPVSIPCSVEWALELFEQNRDESQAACFDRLLPATPQPDRRYVICVAEPSWASNGATILLNGILAHRGVFAIRVPPRLNKGSILRAAGFEPTEPWEVYVHGLLHPLLEDLWVDLRSGFTVAVVPRGAGAPPAWHIADMLQETTGWDSDADIPERREGPGFRFLVLNEGTPFVIRKEGNDELPLKDQIASALGCPTYQLTVKPTSPRIMDLMYAGSALHGVLVGTAALQTIPYPPARRPEHRSLLVMDCRAVHQCFRWLLCARSHVDVHEVADLFADWCPATHLVAIKGAEVRHGLIHFTHGQVVKIEFIPAESHPDDEVDIDGGEVFEGHDQMPLREDVILHVQAGSLFTFALSDRPPPQFFELGQALLFATAWSSTCTVPRSPRSNAYCIVFGHDNILHLYDEAFPMTYRERIARAVGVASSCMRLFPTTWTPVLSCFLY</sequence>
<evidence type="ECO:0000256" key="1">
    <source>
        <dbReference type="SAM" id="MobiDB-lite"/>
    </source>
</evidence>
<reference evidence="2 3" key="1">
    <citation type="submission" date="2016-02" db="EMBL/GenBank/DDBJ databases">
        <title>Genome analysis of coral dinoflagellate symbionts highlights evolutionary adaptations to a symbiotic lifestyle.</title>
        <authorList>
            <person name="Aranda M."/>
            <person name="Li Y."/>
            <person name="Liew Y.J."/>
            <person name="Baumgarten S."/>
            <person name="Simakov O."/>
            <person name="Wilson M."/>
            <person name="Piel J."/>
            <person name="Ashoor H."/>
            <person name="Bougouffa S."/>
            <person name="Bajic V.B."/>
            <person name="Ryu T."/>
            <person name="Ravasi T."/>
            <person name="Bayer T."/>
            <person name="Micklem G."/>
            <person name="Kim H."/>
            <person name="Bhak J."/>
            <person name="Lajeunesse T.C."/>
            <person name="Voolstra C.R."/>
        </authorList>
    </citation>
    <scope>NUCLEOTIDE SEQUENCE [LARGE SCALE GENOMIC DNA]</scope>
    <source>
        <strain evidence="2 3">CCMP2467</strain>
    </source>
</reference>
<comment type="caution">
    <text evidence="2">The sequence shown here is derived from an EMBL/GenBank/DDBJ whole genome shotgun (WGS) entry which is preliminary data.</text>
</comment>
<accession>A0A1Q9EM08</accession>
<dbReference type="EMBL" id="LSRX01000117">
    <property type="protein sequence ID" value="OLQ08450.1"/>
    <property type="molecule type" value="Genomic_DNA"/>
</dbReference>
<evidence type="ECO:0000313" key="3">
    <source>
        <dbReference type="Proteomes" id="UP000186817"/>
    </source>
</evidence>
<evidence type="ECO:0000313" key="2">
    <source>
        <dbReference type="EMBL" id="OLQ08450.1"/>
    </source>
</evidence>